<dbReference type="PANTHER" id="PTHR31377">
    <property type="entry name" value="AGMATINE DEIMINASE-RELATED"/>
    <property type="match status" value="1"/>
</dbReference>
<keyword evidence="1" id="KW-0378">Hydrolase</keyword>
<dbReference type="Proteomes" id="UP000019804">
    <property type="component" value="Unassembled WGS sequence"/>
</dbReference>
<dbReference type="OrthoDB" id="544103at2759"/>
<dbReference type="STRING" id="1388766.A0A017S906"/>
<dbReference type="GO" id="GO:0004668">
    <property type="term" value="F:protein-arginine deiminase activity"/>
    <property type="evidence" value="ECO:0007669"/>
    <property type="project" value="InterPro"/>
</dbReference>
<dbReference type="GO" id="GO:0047632">
    <property type="term" value="F:agmatine deiminase activity"/>
    <property type="evidence" value="ECO:0007669"/>
    <property type="project" value="TreeGrafter"/>
</dbReference>
<dbReference type="SUPFAM" id="SSF55909">
    <property type="entry name" value="Pentein"/>
    <property type="match status" value="1"/>
</dbReference>
<evidence type="ECO:0000313" key="2">
    <source>
        <dbReference type="EMBL" id="EYE92650.1"/>
    </source>
</evidence>
<gene>
    <name evidence="2" type="ORF">EURHEDRAFT_532665</name>
</gene>
<accession>A0A017S906</accession>
<dbReference type="HOGENOM" id="CLU_037682_2_0_1"/>
<organism evidence="2 3">
    <name type="scientific">Aspergillus ruber (strain CBS 135680)</name>
    <dbReference type="NCBI Taxonomy" id="1388766"/>
    <lineage>
        <taxon>Eukaryota</taxon>
        <taxon>Fungi</taxon>
        <taxon>Dikarya</taxon>
        <taxon>Ascomycota</taxon>
        <taxon>Pezizomycotina</taxon>
        <taxon>Eurotiomycetes</taxon>
        <taxon>Eurotiomycetidae</taxon>
        <taxon>Eurotiales</taxon>
        <taxon>Aspergillaceae</taxon>
        <taxon>Aspergillus</taxon>
        <taxon>Aspergillus subgen. Aspergillus</taxon>
    </lineage>
</organism>
<proteinExistence type="predicted"/>
<dbReference type="RefSeq" id="XP_040636338.1">
    <property type="nucleotide sequence ID" value="XM_040787229.1"/>
</dbReference>
<name>A0A017S906_ASPRC</name>
<dbReference type="EMBL" id="KK088435">
    <property type="protein sequence ID" value="EYE92650.1"/>
    <property type="molecule type" value="Genomic_DNA"/>
</dbReference>
<evidence type="ECO:0000313" key="3">
    <source>
        <dbReference type="Proteomes" id="UP000019804"/>
    </source>
</evidence>
<dbReference type="GO" id="GO:0009446">
    <property type="term" value="P:putrescine biosynthetic process"/>
    <property type="evidence" value="ECO:0007669"/>
    <property type="project" value="InterPro"/>
</dbReference>
<dbReference type="AlphaFoldDB" id="A0A017S906"/>
<sequence>MSLGFDLRRHYFPELYSNICTKLLPNGRSTIRWLRTASPETSELTAIAVTISNYEPVTLLVHSKDLSEAETAFQSCGTHGVEVKPTDMDDLEIWMRDIVPAYVCARLAKQFLADSSIPRVDTPIILEGGALETDEGTLLVTESSILNPNRNANLSRETIEKDLCRPLGIYKIIRVPGLEDYEVTDAHIGGWVRFVAPGRVVLNDSGPDRHLSTDVYDTTKKILSLATNAKGRDFEIVDLPEAVIMPRFGNVKADARARDILQALFTERKVVQVYLGEIALTGGGIHCVTQDVPGENR</sequence>
<dbReference type="InterPro" id="IPR007466">
    <property type="entry name" value="Peptidyl-Arg-deiminase_porph"/>
</dbReference>
<dbReference type="PANTHER" id="PTHR31377:SF0">
    <property type="entry name" value="AGMATINE DEIMINASE-RELATED"/>
    <property type="match status" value="1"/>
</dbReference>
<keyword evidence="3" id="KW-1185">Reference proteome</keyword>
<dbReference type="Pfam" id="PF04371">
    <property type="entry name" value="PAD_porph"/>
    <property type="match status" value="2"/>
</dbReference>
<dbReference type="Gene3D" id="3.75.10.10">
    <property type="entry name" value="L-arginine/glycine Amidinotransferase, Chain A"/>
    <property type="match status" value="2"/>
</dbReference>
<reference evidence="3" key="1">
    <citation type="journal article" date="2014" name="Nat. Commun.">
        <title>Genomic adaptations of the halophilic Dead Sea filamentous fungus Eurotium rubrum.</title>
        <authorList>
            <person name="Kis-Papo T."/>
            <person name="Weig A.R."/>
            <person name="Riley R."/>
            <person name="Persoh D."/>
            <person name="Salamov A."/>
            <person name="Sun H."/>
            <person name="Lipzen A."/>
            <person name="Wasser S.P."/>
            <person name="Rambold G."/>
            <person name="Grigoriev I.V."/>
            <person name="Nevo E."/>
        </authorList>
    </citation>
    <scope>NUCLEOTIDE SEQUENCE [LARGE SCALE GENOMIC DNA]</scope>
    <source>
        <strain evidence="3">CBS 135680</strain>
    </source>
</reference>
<evidence type="ECO:0000256" key="1">
    <source>
        <dbReference type="ARBA" id="ARBA00022801"/>
    </source>
</evidence>
<dbReference type="GeneID" id="63702353"/>
<protein>
    <submittedName>
        <fullName evidence="2">Uncharacterized protein</fullName>
    </submittedName>
</protein>